<reference evidence="10 11" key="1">
    <citation type="journal article" date="2008" name="Nature">
        <title>The genome of the choanoflagellate Monosiga brevicollis and the origin of metazoans.</title>
        <authorList>
            <consortium name="JGI Sequencing"/>
            <person name="King N."/>
            <person name="Westbrook M.J."/>
            <person name="Young S.L."/>
            <person name="Kuo A."/>
            <person name="Abedin M."/>
            <person name="Chapman J."/>
            <person name="Fairclough S."/>
            <person name="Hellsten U."/>
            <person name="Isogai Y."/>
            <person name="Letunic I."/>
            <person name="Marr M."/>
            <person name="Pincus D."/>
            <person name="Putnam N."/>
            <person name="Rokas A."/>
            <person name="Wright K.J."/>
            <person name="Zuzow R."/>
            <person name="Dirks W."/>
            <person name="Good M."/>
            <person name="Goodstein D."/>
            <person name="Lemons D."/>
            <person name="Li W."/>
            <person name="Lyons J.B."/>
            <person name="Morris A."/>
            <person name="Nichols S."/>
            <person name="Richter D.J."/>
            <person name="Salamov A."/>
            <person name="Bork P."/>
            <person name="Lim W.A."/>
            <person name="Manning G."/>
            <person name="Miller W.T."/>
            <person name="McGinnis W."/>
            <person name="Shapiro H."/>
            <person name="Tjian R."/>
            <person name="Grigoriev I.V."/>
            <person name="Rokhsar D."/>
        </authorList>
    </citation>
    <scope>NUCLEOTIDE SEQUENCE [LARGE SCALE GENOMIC DNA]</scope>
    <source>
        <strain evidence="11">MX1 / ATCC 50154</strain>
    </source>
</reference>
<dbReference type="InterPro" id="IPR003903">
    <property type="entry name" value="UIM_dom"/>
</dbReference>
<dbReference type="SUPFAM" id="SSF48403">
    <property type="entry name" value="Ankyrin repeat"/>
    <property type="match status" value="1"/>
</dbReference>
<dbReference type="InterPro" id="IPR002110">
    <property type="entry name" value="Ankyrin_rpt"/>
</dbReference>
<accession>A9V0M2</accession>
<dbReference type="Proteomes" id="UP000001357">
    <property type="component" value="Unassembled WGS sequence"/>
</dbReference>
<keyword evidence="3" id="KW-1003">Cell membrane</keyword>
<proteinExistence type="predicted"/>
<dbReference type="InterPro" id="IPR021832">
    <property type="entry name" value="ANKRD13"/>
</dbReference>
<evidence type="ECO:0000256" key="6">
    <source>
        <dbReference type="ARBA" id="ARBA00024956"/>
    </source>
</evidence>
<dbReference type="PROSITE" id="PS50088">
    <property type="entry name" value="ANK_REPEAT"/>
    <property type="match status" value="1"/>
</dbReference>
<keyword evidence="7" id="KW-0040">ANK repeat</keyword>
<dbReference type="SMART" id="SM00248">
    <property type="entry name" value="ANK"/>
    <property type="match status" value="2"/>
</dbReference>
<evidence type="ECO:0000256" key="4">
    <source>
        <dbReference type="ARBA" id="ARBA00022737"/>
    </source>
</evidence>
<protein>
    <recommendedName>
        <fullName evidence="9">Ankyrin repeat domain-containing protein</fullName>
    </recommendedName>
</protein>
<dbReference type="InterPro" id="IPR036770">
    <property type="entry name" value="Ankyrin_rpt-contain_sf"/>
</dbReference>
<feature type="region of interest" description="Disordered" evidence="8">
    <location>
        <begin position="543"/>
        <end position="572"/>
    </location>
</feature>
<dbReference type="Pfam" id="PF11904">
    <property type="entry name" value="ANKRD13_C"/>
    <property type="match status" value="1"/>
</dbReference>
<evidence type="ECO:0000256" key="8">
    <source>
        <dbReference type="SAM" id="MobiDB-lite"/>
    </source>
</evidence>
<dbReference type="STRING" id="81824.A9V0M2"/>
<sequence length="584" mass="63834">MTMARASLAHGPLSPLVVSQLDINAVDPQGRTPLRLAIVLGHEACVQALLDCGAEIGDVDAEGWSAVHDATCRGNAGLLEQVLNSRNFRLQQDTEDQVSDLLALLRDTPDFEVCPTSPCVLGDTCHLWKIGSNLRFDMTLLGFENMKWVRGQRSVCFSLPQSTDQSSDNEAGANIEVRYIDHDTQSAYIETMEARPPNRQADSKEIRARLNAPVTTTKMSEDVSFQRLKSGIWGFQRNRTESVGPYECSVYGTNHLTLETLTRLEHLPKNHPARQRSSNPISSMMRAAGGQDNSDAEAQEVGCFDALTASQGGGTEAEQVEALETEHAGDHGLSFEEYIATPAARKRLVVGRPREVKRKKQTLNLNMWMSPDFPLSFRNQLLPILDLLAPTNRHVAKLRDFVHLNLPAGFPVKLEVPLYGVLTARTTFENYRALDADVLAGVSTDDLFGVPTGYRQLLAGQAEFGSEDERMLAMALQASMHQGYGADEFEGYFEVNGSLGDEAALQEAILASMGRSSETIQGQPMQPVTEEELIAQAIALSLQESGSNSNSAPPSNPGPAQPADLSSLSEEEQIRLAIERSLNT</sequence>
<dbReference type="EMBL" id="CH991552">
    <property type="protein sequence ID" value="EDQ89040.1"/>
    <property type="molecule type" value="Genomic_DNA"/>
</dbReference>
<evidence type="ECO:0000256" key="3">
    <source>
        <dbReference type="ARBA" id="ARBA00022475"/>
    </source>
</evidence>
<dbReference type="InParanoid" id="A9V0M2"/>
<dbReference type="InterPro" id="IPR055285">
    <property type="entry name" value="ANKRD13_C"/>
</dbReference>
<organism evidence="10 11">
    <name type="scientific">Monosiga brevicollis</name>
    <name type="common">Choanoflagellate</name>
    <dbReference type="NCBI Taxonomy" id="81824"/>
    <lineage>
        <taxon>Eukaryota</taxon>
        <taxon>Choanoflagellata</taxon>
        <taxon>Craspedida</taxon>
        <taxon>Salpingoecidae</taxon>
        <taxon>Monosiga</taxon>
    </lineage>
</organism>
<dbReference type="OMA" id="NYPLHWL"/>
<dbReference type="KEGG" id="mbr:MONBRDRAFT_25849"/>
<evidence type="ECO:0000256" key="1">
    <source>
        <dbReference type="ARBA" id="ARBA00004236"/>
    </source>
</evidence>
<feature type="region of interest" description="Disordered" evidence="8">
    <location>
        <begin position="270"/>
        <end position="289"/>
    </location>
</feature>
<feature type="domain" description="Ankyrin repeat" evidence="9">
    <location>
        <begin position="135"/>
        <end position="439"/>
    </location>
</feature>
<keyword evidence="11" id="KW-1185">Reference proteome</keyword>
<dbReference type="RefSeq" id="XP_001746145.1">
    <property type="nucleotide sequence ID" value="XM_001746093.1"/>
</dbReference>
<evidence type="ECO:0000256" key="2">
    <source>
        <dbReference type="ARBA" id="ARBA00004603"/>
    </source>
</evidence>
<keyword evidence="4" id="KW-0677">Repeat</keyword>
<dbReference type="PROSITE" id="PS50330">
    <property type="entry name" value="UIM"/>
    <property type="match status" value="1"/>
</dbReference>
<dbReference type="PANTHER" id="PTHR12447">
    <property type="entry name" value="ANKYRIN REPEAT DOMAIN-CONTAINING PROTEIN 13"/>
    <property type="match status" value="1"/>
</dbReference>
<dbReference type="PROSITE" id="PS50297">
    <property type="entry name" value="ANK_REP_REGION"/>
    <property type="match status" value="1"/>
</dbReference>
<gene>
    <name evidence="10" type="ORF">MONBRDRAFT_25849</name>
</gene>
<dbReference type="PANTHER" id="PTHR12447:SF31">
    <property type="entry name" value="LD31969P"/>
    <property type="match status" value="1"/>
</dbReference>
<evidence type="ECO:0000256" key="5">
    <source>
        <dbReference type="ARBA" id="ARBA00023136"/>
    </source>
</evidence>
<dbReference type="FunCoup" id="A9V0M2">
    <property type="interactions" value="1180"/>
</dbReference>
<dbReference type="SMART" id="SM00726">
    <property type="entry name" value="UIM"/>
    <property type="match status" value="4"/>
</dbReference>
<comment type="function">
    <text evidence="6">Ubiquitin-binding protein that specifically recognizes and binds 'Lys-63'-linked ubiquitin. Does not bind 'Lys-48'-linked ubiquitin. Positively regulates the internalization of ligand-activated EGFR by binding to the Ub moiety of ubiquitinated EGFR at the cell membrane.</text>
</comment>
<dbReference type="Pfam" id="PF12796">
    <property type="entry name" value="Ank_2"/>
    <property type="match status" value="1"/>
</dbReference>
<feature type="repeat" description="ANK" evidence="7">
    <location>
        <begin position="29"/>
        <end position="61"/>
    </location>
</feature>
<dbReference type="GO" id="GO:0005886">
    <property type="term" value="C:plasma membrane"/>
    <property type="evidence" value="ECO:0007669"/>
    <property type="project" value="UniProtKB-SubCell"/>
</dbReference>
<evidence type="ECO:0000256" key="7">
    <source>
        <dbReference type="PROSITE-ProRule" id="PRU00023"/>
    </source>
</evidence>
<keyword evidence="5" id="KW-0472">Membrane</keyword>
<evidence type="ECO:0000259" key="9">
    <source>
        <dbReference type="Pfam" id="PF11904"/>
    </source>
</evidence>
<evidence type="ECO:0000313" key="10">
    <source>
        <dbReference type="EMBL" id="EDQ89040.1"/>
    </source>
</evidence>
<evidence type="ECO:0000313" key="11">
    <source>
        <dbReference type="Proteomes" id="UP000001357"/>
    </source>
</evidence>
<dbReference type="Gene3D" id="1.25.40.20">
    <property type="entry name" value="Ankyrin repeat-containing domain"/>
    <property type="match status" value="1"/>
</dbReference>
<dbReference type="GeneID" id="5891424"/>
<dbReference type="GO" id="GO:0005737">
    <property type="term" value="C:cytoplasm"/>
    <property type="evidence" value="ECO:0000318"/>
    <property type="project" value="GO_Central"/>
</dbReference>
<dbReference type="GO" id="GO:0005770">
    <property type="term" value="C:late endosome"/>
    <property type="evidence" value="ECO:0007669"/>
    <property type="project" value="UniProtKB-SubCell"/>
</dbReference>
<dbReference type="AlphaFoldDB" id="A9V0M2"/>
<comment type="subcellular location">
    <subcellularLocation>
        <location evidence="1">Cell membrane</location>
    </subcellularLocation>
    <subcellularLocation>
        <location evidence="2">Late endosome</location>
    </subcellularLocation>
</comment>
<dbReference type="eggNOG" id="KOG0522">
    <property type="taxonomic scope" value="Eukaryota"/>
</dbReference>
<name>A9V0M2_MONBE</name>